<dbReference type="EMBL" id="LACB01000470">
    <property type="protein sequence ID" value="KAJ9483077.1"/>
    <property type="molecule type" value="Genomic_DNA"/>
</dbReference>
<organism evidence="2 3">
    <name type="scientific">Penicillium thymicola</name>
    <dbReference type="NCBI Taxonomy" id="293382"/>
    <lineage>
        <taxon>Eukaryota</taxon>
        <taxon>Fungi</taxon>
        <taxon>Dikarya</taxon>
        <taxon>Ascomycota</taxon>
        <taxon>Pezizomycotina</taxon>
        <taxon>Eurotiomycetes</taxon>
        <taxon>Eurotiomycetidae</taxon>
        <taxon>Eurotiales</taxon>
        <taxon>Aspergillaceae</taxon>
        <taxon>Penicillium</taxon>
    </lineage>
</organism>
<name>A0AAI9T9K1_PENTH</name>
<reference evidence="2" key="2">
    <citation type="journal article" date="2016" name="Fungal Biol.">
        <title>Ochratoxin A production by Penicillium thymicola.</title>
        <authorList>
            <person name="Nguyen H.D.T."/>
            <person name="McMullin D.R."/>
            <person name="Ponomareva E."/>
            <person name="Riley R."/>
            <person name="Pomraning K.R."/>
            <person name="Baker S.E."/>
            <person name="Seifert K.A."/>
        </authorList>
    </citation>
    <scope>NUCLEOTIDE SEQUENCE</scope>
    <source>
        <strain evidence="2">DAOM 180753</strain>
    </source>
</reference>
<evidence type="ECO:0000313" key="3">
    <source>
        <dbReference type="Proteomes" id="UP001227192"/>
    </source>
</evidence>
<reference evidence="2" key="1">
    <citation type="submission" date="2015-06" db="EMBL/GenBank/DDBJ databases">
        <authorList>
            <person name="Nguyen H."/>
        </authorList>
    </citation>
    <scope>NUCLEOTIDE SEQUENCE</scope>
    <source>
        <strain evidence="2">DAOM 180753</strain>
    </source>
</reference>
<protein>
    <submittedName>
        <fullName evidence="2">Uncharacterized protein</fullName>
    </submittedName>
</protein>
<sequence>MPKLFAKFMYVVAKYERNDANDANSDSAKECESTPQAPIHSSFGPRPQNIRQTASNLFIFVQICPPLI</sequence>
<keyword evidence="3" id="KW-1185">Reference proteome</keyword>
<dbReference type="Proteomes" id="UP001227192">
    <property type="component" value="Unassembled WGS sequence"/>
</dbReference>
<dbReference type="AlphaFoldDB" id="A0AAI9T9K1"/>
<evidence type="ECO:0000256" key="1">
    <source>
        <dbReference type="SAM" id="MobiDB-lite"/>
    </source>
</evidence>
<accession>A0AAI9T9K1</accession>
<feature type="region of interest" description="Disordered" evidence="1">
    <location>
        <begin position="20"/>
        <end position="46"/>
    </location>
</feature>
<gene>
    <name evidence="2" type="ORF">VN97_g10327</name>
</gene>
<evidence type="ECO:0000313" key="2">
    <source>
        <dbReference type="EMBL" id="KAJ9483077.1"/>
    </source>
</evidence>
<proteinExistence type="predicted"/>
<comment type="caution">
    <text evidence="2">The sequence shown here is derived from an EMBL/GenBank/DDBJ whole genome shotgun (WGS) entry which is preliminary data.</text>
</comment>